<dbReference type="OrthoDB" id="5600252at2759"/>
<feature type="domain" description="Helicase ATP-binding" evidence="9">
    <location>
        <begin position="231"/>
        <end position="399"/>
    </location>
</feature>
<dbReference type="PROSITE" id="PS51192">
    <property type="entry name" value="HELICASE_ATP_BIND_1"/>
    <property type="match status" value="1"/>
</dbReference>
<dbReference type="Proteomes" id="UP001652582">
    <property type="component" value="Chromosome 19"/>
</dbReference>
<evidence type="ECO:0000256" key="3">
    <source>
        <dbReference type="ARBA" id="ARBA00022801"/>
    </source>
</evidence>
<evidence type="ECO:0000256" key="8">
    <source>
        <dbReference type="SAM" id="MobiDB-lite"/>
    </source>
</evidence>
<dbReference type="PROSITE" id="PS00690">
    <property type="entry name" value="DEAH_ATP_HELICASE"/>
    <property type="match status" value="1"/>
</dbReference>
<dbReference type="PANTHER" id="PTHR18934">
    <property type="entry name" value="ATP-DEPENDENT RNA HELICASE"/>
    <property type="match status" value="1"/>
</dbReference>
<dbReference type="InterPro" id="IPR002464">
    <property type="entry name" value="DNA/RNA_helicase_DEAH_CS"/>
</dbReference>
<evidence type="ECO:0000256" key="7">
    <source>
        <dbReference type="ARBA" id="ARBA00060772"/>
    </source>
</evidence>
<dbReference type="Pfam" id="PF04408">
    <property type="entry name" value="WHD_HA2"/>
    <property type="match status" value="1"/>
</dbReference>
<organism evidence="11 12">
    <name type="scientific">Bicyclus anynana</name>
    <name type="common">Squinting bush brown butterfly</name>
    <dbReference type="NCBI Taxonomy" id="110368"/>
    <lineage>
        <taxon>Eukaryota</taxon>
        <taxon>Metazoa</taxon>
        <taxon>Ecdysozoa</taxon>
        <taxon>Arthropoda</taxon>
        <taxon>Hexapoda</taxon>
        <taxon>Insecta</taxon>
        <taxon>Pterygota</taxon>
        <taxon>Neoptera</taxon>
        <taxon>Endopterygota</taxon>
        <taxon>Lepidoptera</taxon>
        <taxon>Glossata</taxon>
        <taxon>Ditrysia</taxon>
        <taxon>Papilionoidea</taxon>
        <taxon>Nymphalidae</taxon>
        <taxon>Satyrinae</taxon>
        <taxon>Satyrini</taxon>
        <taxon>Mycalesina</taxon>
        <taxon>Bicyclus</taxon>
    </lineage>
</organism>
<evidence type="ECO:0000259" key="10">
    <source>
        <dbReference type="PROSITE" id="PS51194"/>
    </source>
</evidence>
<name>A0A6J1NHA9_BICAN</name>
<feature type="compositionally biased region" description="Acidic residues" evidence="8">
    <location>
        <begin position="1019"/>
        <end position="1036"/>
    </location>
</feature>
<dbReference type="SMART" id="SM00490">
    <property type="entry name" value="HELICc"/>
    <property type="match status" value="1"/>
</dbReference>
<dbReference type="InterPro" id="IPR048333">
    <property type="entry name" value="HA2_WH"/>
</dbReference>
<dbReference type="GO" id="GO:0016787">
    <property type="term" value="F:hydrolase activity"/>
    <property type="evidence" value="ECO:0007669"/>
    <property type="project" value="UniProtKB-KW"/>
</dbReference>
<evidence type="ECO:0000256" key="4">
    <source>
        <dbReference type="ARBA" id="ARBA00022806"/>
    </source>
</evidence>
<dbReference type="RefSeq" id="XP_023942476.1">
    <property type="nucleotide sequence ID" value="XM_024086708.2"/>
</dbReference>
<comment type="similarity">
    <text evidence="7">Belongs to the DExH box helicase family.</text>
</comment>
<keyword evidence="4 12" id="KW-0347">Helicase</keyword>
<dbReference type="GeneID" id="112048987"/>
<dbReference type="CTD" id="35339"/>
<dbReference type="Pfam" id="PF00270">
    <property type="entry name" value="DEAD"/>
    <property type="match status" value="1"/>
</dbReference>
<dbReference type="GO" id="GO:0005634">
    <property type="term" value="C:nucleus"/>
    <property type="evidence" value="ECO:0007669"/>
    <property type="project" value="TreeGrafter"/>
</dbReference>
<dbReference type="EC" id="3.6.4.13" evidence="1"/>
<keyword evidence="6" id="KW-0694">RNA-binding</keyword>
<dbReference type="CDD" id="cd17917">
    <property type="entry name" value="DEXHc_RHA-like"/>
    <property type="match status" value="1"/>
</dbReference>
<feature type="region of interest" description="Disordered" evidence="8">
    <location>
        <begin position="1019"/>
        <end position="1042"/>
    </location>
</feature>
<accession>A0A6J1NHA9</accession>
<dbReference type="SMART" id="SM00847">
    <property type="entry name" value="HA2"/>
    <property type="match status" value="1"/>
</dbReference>
<keyword evidence="2" id="KW-0547">Nucleotide-binding</keyword>
<proteinExistence type="inferred from homology"/>
<dbReference type="Pfam" id="PF21010">
    <property type="entry name" value="HA2_C"/>
    <property type="match status" value="1"/>
</dbReference>
<evidence type="ECO:0000259" key="9">
    <source>
        <dbReference type="PROSITE" id="PS51192"/>
    </source>
</evidence>
<dbReference type="CDD" id="cd18791">
    <property type="entry name" value="SF2_C_RHA"/>
    <property type="match status" value="1"/>
</dbReference>
<evidence type="ECO:0000256" key="6">
    <source>
        <dbReference type="ARBA" id="ARBA00022884"/>
    </source>
</evidence>
<dbReference type="GO" id="GO:0051880">
    <property type="term" value="F:G-quadruplex DNA binding"/>
    <property type="evidence" value="ECO:0007669"/>
    <property type="project" value="TreeGrafter"/>
</dbReference>
<feature type="region of interest" description="Disordered" evidence="8">
    <location>
        <begin position="1"/>
        <end position="30"/>
    </location>
</feature>
<dbReference type="PANTHER" id="PTHR18934:SF237">
    <property type="entry name" value="ATP-DEPENDENT DNA_RNA HELICASE DHX36"/>
    <property type="match status" value="1"/>
</dbReference>
<reference evidence="12" key="1">
    <citation type="submission" date="2025-08" db="UniProtKB">
        <authorList>
            <consortium name="RefSeq"/>
        </authorList>
    </citation>
    <scope>IDENTIFICATION</scope>
</reference>
<evidence type="ECO:0000313" key="12">
    <source>
        <dbReference type="RefSeq" id="XP_023942476.1"/>
    </source>
</evidence>
<sequence length="1042" mass="117888">MSRNFNNWSRPRGTRGRSWGASNQRGIPPGLRGKQIGLYFRDQMMKNRKVTKDPVININIPVNIMAAVGKNLSMIEQIAARCNIQLPIADNIKINTDVTELTPDSKKIKVEKDLQDVPPNVNIKTESETTCGPSTSDSTEPMCGQSKPLLGLRRMCDYKYGYEDIITGTFDEKLDECLSKGITINCVNENINNLNASFCTEYENMIQKRAYKDMLQFRQKLPAYVKSKEIYNSIDNNQVIVISGETGCGKSTQVPQIILDEAIRAKKGANVKVLVTQPRRIAASSLAMRVSKERAEVLGKSVGYAVRLERVEERPRASIQYCTTGILLSNLEVNQSLSDYSHIILDEVHERDVHVDLSMCMLKQVLKKRKDLKLILMSATIDADSLSQYFDGCPLLHIEGLAYPVQDIYLEQILEITKFKLGPDRKPSKPKWMQYRNKGVASEMQQDIQYKAEISPWLESKKHELSREVYKTLQDSRIERLELGLIVDLLVHISEKEAPGAILVFLPGIGDIKKLMSIMRDSQYFSSSRFEIYPLHSKLATLEQHRIFARPPENIRKIIIATNIAETSITIDDVVYVVDCGKIKINGLNVETNITTLSTEWVSKANLRQRRGRAGRCQPGICYHLLTSYRAEVIKERLLPELQRSDLLEPVLMIKRLRLGLAADALKMVPSPPASATISWAVKHLQRCGALDSTETLTPLGWHLARLPVHPAAGKLLLLGALFGCLDRAASVAAVWGFKDPFQMVIGKEQEVDQAKRNFALGEPSDHIAISEAIIRWEECRERDRRSFAYDNFLANSTLQLLSEMKNQFGDNLRQMGFLPTGNIKSSYENRNSDNMSLFKAIVAASLYPNIAHVSWSRLNQGWKAPKFVARSPEDGKLSLHPSSVMSTPNVKGGSFVKLCDNPGANWLVYWLKQRSTELFLFDVTFIYTLPLLFFGEFIISDDPQDQRSCFISISNVKVRCKKDSADKLLHLRCLLDKVLASKIDTTTHSTQHNEFEEHVLNTLIQLITAEDEKAEYLGDESFERDDFPESDSSECESERYY</sequence>
<dbReference type="KEGG" id="bany:112048987"/>
<dbReference type="FunFam" id="3.40.50.300:FF:000526">
    <property type="entry name" value="DExH-box ATP-dependent RNA helicase DExH3"/>
    <property type="match status" value="1"/>
</dbReference>
<dbReference type="GO" id="GO:0002151">
    <property type="term" value="F:G-quadruplex RNA binding"/>
    <property type="evidence" value="ECO:0007669"/>
    <property type="project" value="TreeGrafter"/>
</dbReference>
<dbReference type="InterPro" id="IPR001650">
    <property type="entry name" value="Helicase_C-like"/>
</dbReference>
<evidence type="ECO:0000256" key="5">
    <source>
        <dbReference type="ARBA" id="ARBA00022840"/>
    </source>
</evidence>
<dbReference type="GO" id="GO:0003678">
    <property type="term" value="F:DNA helicase activity"/>
    <property type="evidence" value="ECO:0007669"/>
    <property type="project" value="TreeGrafter"/>
</dbReference>
<dbReference type="GO" id="GO:0003724">
    <property type="term" value="F:RNA helicase activity"/>
    <property type="evidence" value="ECO:0007669"/>
    <property type="project" value="UniProtKB-EC"/>
</dbReference>
<keyword evidence="11" id="KW-1185">Reference proteome</keyword>
<evidence type="ECO:0000256" key="1">
    <source>
        <dbReference type="ARBA" id="ARBA00012552"/>
    </source>
</evidence>
<dbReference type="AlphaFoldDB" id="A0A6J1NHA9"/>
<dbReference type="SMART" id="SM00487">
    <property type="entry name" value="DEXDc"/>
    <property type="match status" value="1"/>
</dbReference>
<dbReference type="InterPro" id="IPR007502">
    <property type="entry name" value="Helicase-assoc_dom"/>
</dbReference>
<gene>
    <name evidence="12" type="primary">LOC112048987</name>
</gene>
<dbReference type="Gene3D" id="1.20.120.1080">
    <property type="match status" value="1"/>
</dbReference>
<dbReference type="InterPro" id="IPR011545">
    <property type="entry name" value="DEAD/DEAH_box_helicase_dom"/>
</dbReference>
<dbReference type="PROSITE" id="PS51194">
    <property type="entry name" value="HELICASE_CTER"/>
    <property type="match status" value="1"/>
</dbReference>
<keyword evidence="3" id="KW-0378">Hydrolase</keyword>
<evidence type="ECO:0000313" key="11">
    <source>
        <dbReference type="Proteomes" id="UP001652582"/>
    </source>
</evidence>
<protein>
    <recommendedName>
        <fullName evidence="1">RNA helicase</fullName>
        <ecNumber evidence="1">3.6.4.13</ecNumber>
    </recommendedName>
</protein>
<dbReference type="InterPro" id="IPR014001">
    <property type="entry name" value="Helicase_ATP-bd"/>
</dbReference>
<evidence type="ECO:0000256" key="2">
    <source>
        <dbReference type="ARBA" id="ARBA00022741"/>
    </source>
</evidence>
<dbReference type="InterPro" id="IPR027417">
    <property type="entry name" value="P-loop_NTPase"/>
</dbReference>
<keyword evidence="5" id="KW-0067">ATP-binding</keyword>
<dbReference type="GO" id="GO:0005737">
    <property type="term" value="C:cytoplasm"/>
    <property type="evidence" value="ECO:0007669"/>
    <property type="project" value="TreeGrafter"/>
</dbReference>
<dbReference type="SUPFAM" id="SSF52540">
    <property type="entry name" value="P-loop containing nucleoside triphosphate hydrolases"/>
    <property type="match status" value="1"/>
</dbReference>
<dbReference type="GO" id="GO:0005524">
    <property type="term" value="F:ATP binding"/>
    <property type="evidence" value="ECO:0007669"/>
    <property type="project" value="UniProtKB-KW"/>
</dbReference>
<dbReference type="Gene3D" id="3.40.50.300">
    <property type="entry name" value="P-loop containing nucleotide triphosphate hydrolases"/>
    <property type="match status" value="2"/>
</dbReference>
<dbReference type="Pfam" id="PF00271">
    <property type="entry name" value="Helicase_C"/>
    <property type="match status" value="1"/>
</dbReference>
<feature type="domain" description="Helicase C-terminal" evidence="10">
    <location>
        <begin position="485"/>
        <end position="658"/>
    </location>
</feature>